<sequence length="387" mass="43260">GFLLSANMIANYTIALALSIELFITLRIYQRAARTSTILKRFYYFLCIILPYLAVLAGLAILMMNGDQVLDDSAGSGVCTIASHGTNKIALFMVLTLPENLPIYPAAVLSALALIPVSKKVFETRRFTSSIETYMKEETSVMTRVTRGGPPPASNSNNKTVIPKNVLIRMGLWCALLIISEIPSCTIRLIHSIEYLTTPNENPETVMRLIHVLPHDDSFFSANEIELKLLLSIILFLICFGTGNFAFEQYGELWQKIIKFIFRNPFTMLRKYREDSSSEEHIHLEIISPEQSSNDNNKVARRKPLRYSSYRTATFRTSLNTSSSTPAPYVQVRSNTPPDLGFPQNGDFLTIPSLNGGGFNDDTLNNQFEPTVETPSQISIPDSALIK</sequence>
<feature type="transmembrane region" description="Helical" evidence="2">
    <location>
        <begin position="229"/>
        <end position="247"/>
    </location>
</feature>
<dbReference type="OrthoDB" id="2405853at2759"/>
<keyword evidence="2" id="KW-1133">Transmembrane helix</keyword>
<dbReference type="AlphaFoldDB" id="A0A9N9GZF9"/>
<comment type="caution">
    <text evidence="3">The sequence shown here is derived from an EMBL/GenBank/DDBJ whole genome shotgun (WGS) entry which is preliminary data.</text>
</comment>
<evidence type="ECO:0000256" key="2">
    <source>
        <dbReference type="SAM" id="Phobius"/>
    </source>
</evidence>
<dbReference type="Proteomes" id="UP000789508">
    <property type="component" value="Unassembled WGS sequence"/>
</dbReference>
<feature type="compositionally biased region" description="Polar residues" evidence="1">
    <location>
        <begin position="318"/>
        <end position="337"/>
    </location>
</feature>
<gene>
    <name evidence="3" type="ORF">ALEPTO_LOCUS9552</name>
</gene>
<feature type="region of interest" description="Disordered" evidence="1">
    <location>
        <begin position="318"/>
        <end position="346"/>
    </location>
</feature>
<feature type="transmembrane region" description="Helical" evidence="2">
    <location>
        <begin position="42"/>
        <end position="64"/>
    </location>
</feature>
<feature type="non-terminal residue" evidence="3">
    <location>
        <position position="387"/>
    </location>
</feature>
<name>A0A9N9GZF9_9GLOM</name>
<evidence type="ECO:0000313" key="4">
    <source>
        <dbReference type="Proteomes" id="UP000789508"/>
    </source>
</evidence>
<accession>A0A9N9GZF9</accession>
<feature type="transmembrane region" description="Helical" evidence="2">
    <location>
        <begin position="101"/>
        <end position="117"/>
    </location>
</feature>
<protein>
    <submittedName>
        <fullName evidence="3">1493_t:CDS:1</fullName>
    </submittedName>
</protein>
<dbReference type="EMBL" id="CAJVPS010007594">
    <property type="protein sequence ID" value="CAG8636248.1"/>
    <property type="molecule type" value="Genomic_DNA"/>
</dbReference>
<evidence type="ECO:0000313" key="3">
    <source>
        <dbReference type="EMBL" id="CAG8636248.1"/>
    </source>
</evidence>
<keyword evidence="2" id="KW-0812">Transmembrane</keyword>
<reference evidence="3" key="1">
    <citation type="submission" date="2021-06" db="EMBL/GenBank/DDBJ databases">
        <authorList>
            <person name="Kallberg Y."/>
            <person name="Tangrot J."/>
            <person name="Rosling A."/>
        </authorList>
    </citation>
    <scope>NUCLEOTIDE SEQUENCE</scope>
    <source>
        <strain evidence="3">FL130A</strain>
    </source>
</reference>
<proteinExistence type="predicted"/>
<feature type="transmembrane region" description="Helical" evidence="2">
    <location>
        <begin position="12"/>
        <end position="30"/>
    </location>
</feature>
<keyword evidence="4" id="KW-1185">Reference proteome</keyword>
<organism evidence="3 4">
    <name type="scientific">Ambispora leptoticha</name>
    <dbReference type="NCBI Taxonomy" id="144679"/>
    <lineage>
        <taxon>Eukaryota</taxon>
        <taxon>Fungi</taxon>
        <taxon>Fungi incertae sedis</taxon>
        <taxon>Mucoromycota</taxon>
        <taxon>Glomeromycotina</taxon>
        <taxon>Glomeromycetes</taxon>
        <taxon>Archaeosporales</taxon>
        <taxon>Ambisporaceae</taxon>
        <taxon>Ambispora</taxon>
    </lineage>
</organism>
<evidence type="ECO:0000256" key="1">
    <source>
        <dbReference type="SAM" id="MobiDB-lite"/>
    </source>
</evidence>
<keyword evidence="2" id="KW-0472">Membrane</keyword>